<dbReference type="EMBL" id="CP034456">
    <property type="protein sequence ID" value="QBM85414.1"/>
    <property type="molecule type" value="Genomic_DNA"/>
</dbReference>
<feature type="compositionally biased region" description="Low complexity" evidence="1">
    <location>
        <begin position="155"/>
        <end position="166"/>
    </location>
</feature>
<evidence type="ECO:0000256" key="1">
    <source>
        <dbReference type="SAM" id="MobiDB-lite"/>
    </source>
</evidence>
<feature type="region of interest" description="Disordered" evidence="1">
    <location>
        <begin position="249"/>
        <end position="269"/>
    </location>
</feature>
<feature type="region of interest" description="Disordered" evidence="1">
    <location>
        <begin position="121"/>
        <end position="169"/>
    </location>
</feature>
<dbReference type="Proteomes" id="UP000292447">
    <property type="component" value="Chromosome I"/>
</dbReference>
<gene>
    <name evidence="2" type="ORF">METSCH_A00310</name>
</gene>
<feature type="compositionally biased region" description="Basic residues" evidence="1">
    <location>
        <begin position="254"/>
        <end position="267"/>
    </location>
</feature>
<sequence length="321" mass="35757">MITSSNVRFLAKEPIVGLKIFDGEKLRKRLQITFTSEGNFNMFANKIQQWLGLPVVANYEAPDLQVAYSQQATQGPQLSQAQVASLSQIPCEQNGLFSEHGSQSIGTRLVCSNNINSHLFNSQNAHPEPSISQPPRSHESTQQLESTQPTPSKCQSVPQVSFSQPQMKSEMGSNSFDAFLLLLNAAATDGGAPPLLQYDTSALSQSTQIWNDDSKYGMYQYSNPTGDNTTYSQTTAGHSLTQALRKIPFDSGQKKRKSNSSRTKRKHSMDELLESAISRILEQKQESYLNLNDEDLSLKICRRLKSKSFLMLLKRVESLLD</sequence>
<evidence type="ECO:0000313" key="3">
    <source>
        <dbReference type="Proteomes" id="UP000292447"/>
    </source>
</evidence>
<reference evidence="3" key="1">
    <citation type="submission" date="2019-03" db="EMBL/GenBank/DDBJ databases">
        <title>Snf2 controls pulcherriminic acid biosynthesis and connects pigmentation and antifungal activity of the yeast Metschnikowia pulcherrima.</title>
        <authorList>
            <person name="Gore-Lloyd D."/>
            <person name="Sumann I."/>
            <person name="Brachmann A.O."/>
            <person name="Schneeberger K."/>
            <person name="Ortiz-Merino R.A."/>
            <person name="Moreno-Beltran M."/>
            <person name="Schlaefli M."/>
            <person name="Kirner P."/>
            <person name="Santos Kron A."/>
            <person name="Wolfe K.H."/>
            <person name="Piel J."/>
            <person name="Ahrens C.H."/>
            <person name="Henk D."/>
            <person name="Freimoser F.M."/>
        </authorList>
    </citation>
    <scope>NUCLEOTIDE SEQUENCE [LARGE SCALE GENOMIC DNA]</scope>
    <source>
        <strain evidence="3">APC 1.2</strain>
    </source>
</reference>
<evidence type="ECO:0000313" key="2">
    <source>
        <dbReference type="EMBL" id="QBM85414.1"/>
    </source>
</evidence>
<keyword evidence="3" id="KW-1185">Reference proteome</keyword>
<dbReference type="AlphaFoldDB" id="A0A4P6XIR2"/>
<name>A0A4P6XIR2_9ASCO</name>
<accession>A0A4P6XIR2</accession>
<feature type="compositionally biased region" description="Polar residues" evidence="1">
    <location>
        <begin position="121"/>
        <end position="154"/>
    </location>
</feature>
<proteinExistence type="predicted"/>
<protein>
    <submittedName>
        <fullName evidence="2">Uncharacterized protein</fullName>
    </submittedName>
</protein>
<organism evidence="2 3">
    <name type="scientific">Metschnikowia aff. pulcherrima</name>
    <dbReference type="NCBI Taxonomy" id="2163413"/>
    <lineage>
        <taxon>Eukaryota</taxon>
        <taxon>Fungi</taxon>
        <taxon>Dikarya</taxon>
        <taxon>Ascomycota</taxon>
        <taxon>Saccharomycotina</taxon>
        <taxon>Pichiomycetes</taxon>
        <taxon>Metschnikowiaceae</taxon>
        <taxon>Metschnikowia</taxon>
    </lineage>
</organism>